<keyword evidence="10" id="KW-0175">Coiled coil</keyword>
<dbReference type="SUPFAM" id="SSF52954">
    <property type="entry name" value="Class II aaRS ABD-related"/>
    <property type="match status" value="1"/>
</dbReference>
<evidence type="ECO:0000256" key="9">
    <source>
        <dbReference type="ARBA" id="ARBA00047671"/>
    </source>
</evidence>
<dbReference type="EC" id="6.1.1.15" evidence="1"/>
<dbReference type="SUPFAM" id="SSF55681">
    <property type="entry name" value="Class II aaRS and biotin synthetases"/>
    <property type="match status" value="1"/>
</dbReference>
<reference evidence="12 13" key="1">
    <citation type="journal article" date="2016" name="Nat. Commun.">
        <title>Thousands of microbial genomes shed light on interconnected biogeochemical processes in an aquifer system.</title>
        <authorList>
            <person name="Anantharaman K."/>
            <person name="Brown C.T."/>
            <person name="Hug L.A."/>
            <person name="Sharon I."/>
            <person name="Castelle C.J."/>
            <person name="Probst A.J."/>
            <person name="Thomas B.C."/>
            <person name="Singh A."/>
            <person name="Wilkins M.J."/>
            <person name="Karaoz U."/>
            <person name="Brodie E.L."/>
            <person name="Williams K.H."/>
            <person name="Hubbard S.S."/>
            <person name="Banfield J.F."/>
        </authorList>
    </citation>
    <scope>NUCLEOTIDE SEQUENCE [LARGE SCALE GENOMIC DNA]</scope>
</reference>
<dbReference type="Proteomes" id="UP000177152">
    <property type="component" value="Unassembled WGS sequence"/>
</dbReference>
<dbReference type="InterPro" id="IPR036621">
    <property type="entry name" value="Anticodon-bd_dom_sf"/>
</dbReference>
<dbReference type="AlphaFoldDB" id="A0A1G2K5Q5"/>
<dbReference type="CDD" id="cd00861">
    <property type="entry name" value="ProRS_anticodon_short"/>
    <property type="match status" value="1"/>
</dbReference>
<evidence type="ECO:0000256" key="7">
    <source>
        <dbReference type="ARBA" id="ARBA00023146"/>
    </source>
</evidence>
<dbReference type="InterPro" id="IPR004154">
    <property type="entry name" value="Anticodon-bd"/>
</dbReference>
<organism evidence="12 13">
    <name type="scientific">Candidatus Sungbacteria bacterium RIFCSPHIGHO2_01_FULL_47_32</name>
    <dbReference type="NCBI Taxonomy" id="1802264"/>
    <lineage>
        <taxon>Bacteria</taxon>
        <taxon>Candidatus Sungiibacteriota</taxon>
    </lineage>
</organism>
<dbReference type="PANTHER" id="PTHR42753:SF2">
    <property type="entry name" value="PROLINE--TRNA LIGASE"/>
    <property type="match status" value="1"/>
</dbReference>
<evidence type="ECO:0000256" key="4">
    <source>
        <dbReference type="ARBA" id="ARBA00022741"/>
    </source>
</evidence>
<evidence type="ECO:0000256" key="6">
    <source>
        <dbReference type="ARBA" id="ARBA00022917"/>
    </source>
</evidence>
<feature type="domain" description="Aminoacyl-transfer RNA synthetases class-II family profile" evidence="11">
    <location>
        <begin position="38"/>
        <end position="317"/>
    </location>
</feature>
<dbReference type="GO" id="GO:0004827">
    <property type="term" value="F:proline-tRNA ligase activity"/>
    <property type="evidence" value="ECO:0007669"/>
    <property type="project" value="UniProtKB-EC"/>
</dbReference>
<dbReference type="InterPro" id="IPR045864">
    <property type="entry name" value="aa-tRNA-synth_II/BPL/LPL"/>
</dbReference>
<gene>
    <name evidence="12" type="ORF">A2633_05345</name>
</gene>
<dbReference type="GO" id="GO:0005829">
    <property type="term" value="C:cytosol"/>
    <property type="evidence" value="ECO:0007669"/>
    <property type="project" value="TreeGrafter"/>
</dbReference>
<dbReference type="InterPro" id="IPR002316">
    <property type="entry name" value="Pro-tRNA-ligase_IIa"/>
</dbReference>
<dbReference type="Gene3D" id="3.40.50.800">
    <property type="entry name" value="Anticodon-binding domain"/>
    <property type="match status" value="1"/>
</dbReference>
<keyword evidence="6" id="KW-0648">Protein biosynthesis</keyword>
<keyword evidence="5" id="KW-0067">ATP-binding</keyword>
<protein>
    <recommendedName>
        <fullName evidence="2">Proline--tRNA ligase</fullName>
        <ecNumber evidence="1">6.1.1.15</ecNumber>
    </recommendedName>
    <alternativeName>
        <fullName evidence="8">Prolyl-tRNA synthetase</fullName>
    </alternativeName>
</protein>
<keyword evidence="4" id="KW-0547">Nucleotide-binding</keyword>
<dbReference type="PROSITE" id="PS50862">
    <property type="entry name" value="AA_TRNA_LIGASE_II"/>
    <property type="match status" value="1"/>
</dbReference>
<dbReference type="InterPro" id="IPR006195">
    <property type="entry name" value="aa-tRNA-synth_II"/>
</dbReference>
<dbReference type="InterPro" id="IPR050062">
    <property type="entry name" value="Pro-tRNA_synthetase"/>
</dbReference>
<evidence type="ECO:0000256" key="2">
    <source>
        <dbReference type="ARBA" id="ARBA00019110"/>
    </source>
</evidence>
<dbReference type="InterPro" id="IPR044140">
    <property type="entry name" value="ProRS_anticodon_short"/>
</dbReference>
<evidence type="ECO:0000256" key="5">
    <source>
        <dbReference type="ARBA" id="ARBA00022840"/>
    </source>
</evidence>
<accession>A0A1G2K5Q5</accession>
<name>A0A1G2K5Q5_9BACT</name>
<dbReference type="GO" id="GO:0006433">
    <property type="term" value="P:prolyl-tRNA aminoacylation"/>
    <property type="evidence" value="ECO:0007669"/>
    <property type="project" value="InterPro"/>
</dbReference>
<dbReference type="Pfam" id="PF00587">
    <property type="entry name" value="tRNA-synt_2b"/>
    <property type="match status" value="1"/>
</dbReference>
<evidence type="ECO:0000313" key="13">
    <source>
        <dbReference type="Proteomes" id="UP000177152"/>
    </source>
</evidence>
<dbReference type="PANTHER" id="PTHR42753">
    <property type="entry name" value="MITOCHONDRIAL RIBOSOME PROTEIN L39/PROLYL-TRNA LIGASE FAMILY MEMBER"/>
    <property type="match status" value="1"/>
</dbReference>
<dbReference type="Gene3D" id="3.30.930.10">
    <property type="entry name" value="Bira Bifunctional Protein, Domain 2"/>
    <property type="match status" value="1"/>
</dbReference>
<sequence length="463" mass="52237">MRQSQLFGKTTRQDPADEVAVNAKLLQRGGFINKTMAGVYDYLPLGFRVLKNIETIIRDEIDAIGGQELFLSALQPKDRWEKTGRWKTLEEIMYQFKDHSGRDMGLGATHEEALAEIALGSVFSYKDLPLAVYQIQTKFRDEPRAKSGLIRGREFLMKDLYSFHRDEDDLAKFYDKADEAYRKIFKRCGLTVYVTEASGGTFTKQFTHEYQVLSEAGEDWTLYCSACGYAQNKEISVLKEGDDCPKCKKEKMKMGRSIEVGNIFKLGTKFSEAFGLMYSDEKGEKHPVCMGSYGIGPGRLLGTIVEVNHDEKGIIWPEHIAPCAVHIIELPAKKGEESKAGDIKKAAEKLYEELLAENIPVLYDDRADKSAGEKFADADLIGISWRVVVSQKTLEQEGFEIKKRSEKEPLIASSKELLRMLGVSPKRSKRKTATEKAKDAEDAKKALLIDKALLKDEQKKDNP</sequence>
<keyword evidence="3" id="KW-0436">Ligase</keyword>
<comment type="caution">
    <text evidence="12">The sequence shown here is derived from an EMBL/GenBank/DDBJ whole genome shotgun (WGS) entry which is preliminary data.</text>
</comment>
<feature type="coiled-coil region" evidence="10">
    <location>
        <begin position="430"/>
        <end position="457"/>
    </location>
</feature>
<keyword evidence="7" id="KW-0030">Aminoacyl-tRNA synthetase</keyword>
<evidence type="ECO:0000256" key="1">
    <source>
        <dbReference type="ARBA" id="ARBA00012831"/>
    </source>
</evidence>
<evidence type="ECO:0000256" key="8">
    <source>
        <dbReference type="ARBA" id="ARBA00029731"/>
    </source>
</evidence>
<dbReference type="PRINTS" id="PR01046">
    <property type="entry name" value="TRNASYNTHPRO"/>
</dbReference>
<evidence type="ECO:0000313" key="12">
    <source>
        <dbReference type="EMBL" id="OGZ93911.1"/>
    </source>
</evidence>
<dbReference type="Pfam" id="PF03129">
    <property type="entry name" value="HGTP_anticodon"/>
    <property type="match status" value="1"/>
</dbReference>
<dbReference type="InterPro" id="IPR002314">
    <property type="entry name" value="aa-tRNA-synt_IIb"/>
</dbReference>
<proteinExistence type="predicted"/>
<dbReference type="EMBL" id="MHQC01000047">
    <property type="protein sequence ID" value="OGZ93911.1"/>
    <property type="molecule type" value="Genomic_DNA"/>
</dbReference>
<evidence type="ECO:0000256" key="10">
    <source>
        <dbReference type="SAM" id="Coils"/>
    </source>
</evidence>
<dbReference type="GO" id="GO:0005524">
    <property type="term" value="F:ATP binding"/>
    <property type="evidence" value="ECO:0007669"/>
    <property type="project" value="UniProtKB-KW"/>
</dbReference>
<evidence type="ECO:0000259" key="11">
    <source>
        <dbReference type="PROSITE" id="PS50862"/>
    </source>
</evidence>
<evidence type="ECO:0000256" key="3">
    <source>
        <dbReference type="ARBA" id="ARBA00022598"/>
    </source>
</evidence>
<comment type="catalytic activity">
    <reaction evidence="9">
        <text>tRNA(Pro) + L-proline + ATP = L-prolyl-tRNA(Pro) + AMP + diphosphate</text>
        <dbReference type="Rhea" id="RHEA:14305"/>
        <dbReference type="Rhea" id="RHEA-COMP:9700"/>
        <dbReference type="Rhea" id="RHEA-COMP:9702"/>
        <dbReference type="ChEBI" id="CHEBI:30616"/>
        <dbReference type="ChEBI" id="CHEBI:33019"/>
        <dbReference type="ChEBI" id="CHEBI:60039"/>
        <dbReference type="ChEBI" id="CHEBI:78442"/>
        <dbReference type="ChEBI" id="CHEBI:78532"/>
        <dbReference type="ChEBI" id="CHEBI:456215"/>
        <dbReference type="EC" id="6.1.1.15"/>
    </reaction>
</comment>